<keyword evidence="2" id="KW-1185">Reference proteome</keyword>
<organism evidence="1 2">
    <name type="scientific">Diplocarpon coronariae</name>
    <dbReference type="NCBI Taxonomy" id="2795749"/>
    <lineage>
        <taxon>Eukaryota</taxon>
        <taxon>Fungi</taxon>
        <taxon>Dikarya</taxon>
        <taxon>Ascomycota</taxon>
        <taxon>Pezizomycotina</taxon>
        <taxon>Leotiomycetes</taxon>
        <taxon>Helotiales</taxon>
        <taxon>Drepanopezizaceae</taxon>
        <taxon>Diplocarpon</taxon>
    </lineage>
</organism>
<sequence length="41" mass="3865">MALAALAKSCNLSIVLLAPARQRTAAAVPAAATAAATAATA</sequence>
<accession>A0A218ZH38</accession>
<dbReference type="Proteomes" id="UP000242519">
    <property type="component" value="Unassembled WGS sequence"/>
</dbReference>
<evidence type="ECO:0000313" key="1">
    <source>
        <dbReference type="EMBL" id="OWP07308.1"/>
    </source>
</evidence>
<evidence type="ECO:0000313" key="2">
    <source>
        <dbReference type="Proteomes" id="UP000242519"/>
    </source>
</evidence>
<gene>
    <name evidence="1" type="ORF">B2J93_5347</name>
</gene>
<dbReference type="EMBL" id="MZNU01000010">
    <property type="protein sequence ID" value="OWP07308.1"/>
    <property type="molecule type" value="Genomic_DNA"/>
</dbReference>
<protein>
    <submittedName>
        <fullName evidence="1">Uncharacterized protein</fullName>
    </submittedName>
</protein>
<reference evidence="1 2" key="1">
    <citation type="submission" date="2017-04" db="EMBL/GenBank/DDBJ databases">
        <title>Draft genome sequence of Marssonina coronaria NL1: causal agent of apple blotch.</title>
        <authorList>
            <person name="Cheng Q."/>
        </authorList>
    </citation>
    <scope>NUCLEOTIDE SEQUENCE [LARGE SCALE GENOMIC DNA]</scope>
    <source>
        <strain evidence="1 2">NL1</strain>
    </source>
</reference>
<proteinExistence type="predicted"/>
<dbReference type="AlphaFoldDB" id="A0A218ZH38"/>
<comment type="caution">
    <text evidence="1">The sequence shown here is derived from an EMBL/GenBank/DDBJ whole genome shotgun (WGS) entry which is preliminary data.</text>
</comment>
<dbReference type="InParanoid" id="A0A218ZH38"/>
<name>A0A218ZH38_9HELO</name>